<reference evidence="1 2" key="1">
    <citation type="submission" date="2016-05" db="EMBL/GenBank/DDBJ databases">
        <title>A degradative enzymes factory behind the ericoid mycorrhizal symbiosis.</title>
        <authorList>
            <consortium name="DOE Joint Genome Institute"/>
            <person name="Martino E."/>
            <person name="Morin E."/>
            <person name="Grelet G."/>
            <person name="Kuo A."/>
            <person name="Kohler A."/>
            <person name="Daghino S."/>
            <person name="Barry K."/>
            <person name="Choi C."/>
            <person name="Cichocki N."/>
            <person name="Clum A."/>
            <person name="Copeland A."/>
            <person name="Hainaut M."/>
            <person name="Haridas S."/>
            <person name="Labutti K."/>
            <person name="Lindquist E."/>
            <person name="Lipzen A."/>
            <person name="Khouja H.-R."/>
            <person name="Murat C."/>
            <person name="Ohm R."/>
            <person name="Olson A."/>
            <person name="Spatafora J."/>
            <person name="Veneault-Fourrey C."/>
            <person name="Henrissat B."/>
            <person name="Grigoriev I."/>
            <person name="Martin F."/>
            <person name="Perotto S."/>
        </authorList>
    </citation>
    <scope>NUCLEOTIDE SEQUENCE [LARGE SCALE GENOMIC DNA]</scope>
    <source>
        <strain evidence="1 2">UAMH 7357</strain>
    </source>
</reference>
<accession>A0A2J6QBY3</accession>
<dbReference type="EMBL" id="KZ613474">
    <property type="protein sequence ID" value="PMD23781.1"/>
    <property type="molecule type" value="Genomic_DNA"/>
</dbReference>
<dbReference type="Pfam" id="PF13094">
    <property type="entry name" value="CENP-Q"/>
    <property type="match status" value="1"/>
</dbReference>
<dbReference type="Proteomes" id="UP000235672">
    <property type="component" value="Unassembled WGS sequence"/>
</dbReference>
<proteinExistence type="predicted"/>
<dbReference type="AlphaFoldDB" id="A0A2J6QBY3"/>
<gene>
    <name evidence="1" type="ORF">NA56DRAFT_567790</name>
</gene>
<sequence length="196" mass="21779">MISRRLVSKVSKGLPFPQGTRNHREDDFDFEKILDHNRALEAQLTPALHSNELLEAQVSKELACLESEKETLATLEANAKTEAGLRSEAARRLHSLLQPQDGIMDIEGLKDDVGLSNGQHPSSLLPIMKLNHLQIQDDEHLQTLVKDLDGHVDSIQGNIRQVHGVVQAISKSKAAVQATLFDRLDNLQYDEVLLGN</sequence>
<dbReference type="OrthoDB" id="2420947at2759"/>
<evidence type="ECO:0000313" key="1">
    <source>
        <dbReference type="EMBL" id="PMD23781.1"/>
    </source>
</evidence>
<name>A0A2J6QBY3_9HELO</name>
<keyword evidence="2" id="KW-1185">Reference proteome</keyword>
<dbReference type="InterPro" id="IPR025212">
    <property type="entry name" value="CAD_CENP-Q"/>
</dbReference>
<protein>
    <submittedName>
        <fullName evidence="1">Uncharacterized protein</fullName>
    </submittedName>
</protein>
<evidence type="ECO:0000313" key="2">
    <source>
        <dbReference type="Proteomes" id="UP000235672"/>
    </source>
</evidence>
<organism evidence="1 2">
    <name type="scientific">Hyaloscypha hepaticicola</name>
    <dbReference type="NCBI Taxonomy" id="2082293"/>
    <lineage>
        <taxon>Eukaryota</taxon>
        <taxon>Fungi</taxon>
        <taxon>Dikarya</taxon>
        <taxon>Ascomycota</taxon>
        <taxon>Pezizomycotina</taxon>
        <taxon>Leotiomycetes</taxon>
        <taxon>Helotiales</taxon>
        <taxon>Hyaloscyphaceae</taxon>
        <taxon>Hyaloscypha</taxon>
    </lineage>
</organism>